<evidence type="ECO:0008006" key="4">
    <source>
        <dbReference type="Google" id="ProtNLM"/>
    </source>
</evidence>
<dbReference type="Gene3D" id="1.10.1760.20">
    <property type="match status" value="1"/>
</dbReference>
<gene>
    <name evidence="2" type="ORF">STRIC_2488</name>
</gene>
<dbReference type="InterPro" id="IPR024529">
    <property type="entry name" value="ECF_trnsprt_substrate-spec"/>
</dbReference>
<keyword evidence="1" id="KW-0472">Membrane</keyword>
<keyword evidence="3" id="KW-1185">Reference proteome</keyword>
<feature type="transmembrane region" description="Helical" evidence="1">
    <location>
        <begin position="137"/>
        <end position="158"/>
    </location>
</feature>
<evidence type="ECO:0000256" key="1">
    <source>
        <dbReference type="SAM" id="Phobius"/>
    </source>
</evidence>
<dbReference type="Proteomes" id="UP000003330">
    <property type="component" value="Unassembled WGS sequence"/>
</dbReference>
<evidence type="ECO:0000313" key="2">
    <source>
        <dbReference type="EMBL" id="EHI70194.1"/>
    </source>
</evidence>
<organism evidence="2 3">
    <name type="scientific">Streptococcus ictaluri 707-05</name>
    <dbReference type="NCBI Taxonomy" id="764299"/>
    <lineage>
        <taxon>Bacteria</taxon>
        <taxon>Bacillati</taxon>
        <taxon>Bacillota</taxon>
        <taxon>Bacilli</taxon>
        <taxon>Lactobacillales</taxon>
        <taxon>Streptococcaceae</taxon>
        <taxon>Streptococcus</taxon>
    </lineage>
</organism>
<keyword evidence="1" id="KW-1133">Transmembrane helix</keyword>
<sequence length="167" mass="18914">MSAKVISRIAVMSALCFVLRLAFSSLPNVQPVTAIFLVYLLCYGLAEAVLLMGLCMLLTSFILGFGPWVFWQISAFAIILLVWKVLLYPLSKKVVRYDLLIQSLMAAFCGLAYGFLIDAAFAYLYSMPWWTYLLAGMPFNLAHAVSTFVFYPLILLLFRRISNEKRI</sequence>
<keyword evidence="1" id="KW-0812">Transmembrane</keyword>
<dbReference type="Pfam" id="PF12822">
    <property type="entry name" value="ECF_trnsprt"/>
    <property type="match status" value="1"/>
</dbReference>
<proteinExistence type="predicted"/>
<dbReference type="eggNOG" id="COG4720">
    <property type="taxonomic scope" value="Bacteria"/>
</dbReference>
<protein>
    <recommendedName>
        <fullName evidence="4">ECF transporter S component</fullName>
    </recommendedName>
</protein>
<accession>G5K279</accession>
<feature type="transmembrane region" description="Helical" evidence="1">
    <location>
        <begin position="35"/>
        <end position="63"/>
    </location>
</feature>
<dbReference type="EMBL" id="AEUX02000005">
    <property type="protein sequence ID" value="EHI70194.1"/>
    <property type="molecule type" value="Genomic_DNA"/>
</dbReference>
<dbReference type="AlphaFoldDB" id="G5K279"/>
<evidence type="ECO:0000313" key="3">
    <source>
        <dbReference type="Proteomes" id="UP000003330"/>
    </source>
</evidence>
<name>G5K279_9STRE</name>
<dbReference type="STRING" id="764299.STRIC_2488"/>
<dbReference type="GO" id="GO:0022857">
    <property type="term" value="F:transmembrane transporter activity"/>
    <property type="evidence" value="ECO:0007669"/>
    <property type="project" value="InterPro"/>
</dbReference>
<feature type="transmembrane region" description="Helical" evidence="1">
    <location>
        <begin position="99"/>
        <end position="125"/>
    </location>
</feature>
<reference evidence="2 3" key="1">
    <citation type="journal article" date="2014" name="Int. J. Syst. Evol. Microbiol.">
        <title>Phylogenomics and the dynamic genome evolution of the genus Streptococcus.</title>
        <authorList>
            <consortium name="The Broad Institute Genome Sequencing Platform"/>
            <person name="Richards V.P."/>
            <person name="Palmer S.R."/>
            <person name="Pavinski Bitar P.D."/>
            <person name="Qin X."/>
            <person name="Weinstock G.M."/>
            <person name="Highlander S.K."/>
            <person name="Town C.D."/>
            <person name="Burne R.A."/>
            <person name="Stanhope M.J."/>
        </authorList>
    </citation>
    <scope>NUCLEOTIDE SEQUENCE [LARGE SCALE GENOMIC DNA]</scope>
    <source>
        <strain evidence="2 3">707-05</strain>
    </source>
</reference>
<dbReference type="OrthoDB" id="5198189at2"/>
<comment type="caution">
    <text evidence="2">The sequence shown here is derived from an EMBL/GenBank/DDBJ whole genome shotgun (WGS) entry which is preliminary data.</text>
</comment>
<feature type="transmembrane region" description="Helical" evidence="1">
    <location>
        <begin position="6"/>
        <end position="23"/>
    </location>
</feature>
<feature type="transmembrane region" description="Helical" evidence="1">
    <location>
        <begin position="69"/>
        <end position="87"/>
    </location>
</feature>
<dbReference type="RefSeq" id="WP_008088450.1">
    <property type="nucleotide sequence ID" value="NZ_AEUX02000005.1"/>
</dbReference>